<dbReference type="STRING" id="28173.VIBNI_A1327"/>
<accession>U4KET2</accession>
<name>U4KET2_9VIBR</name>
<dbReference type="KEGG" id="vni:VIBNI_A1327"/>
<keyword evidence="2" id="KW-1185">Reference proteome</keyword>
<gene>
    <name evidence="1" type="ORF">VIBNI_A1327</name>
</gene>
<evidence type="ECO:0000313" key="1">
    <source>
        <dbReference type="EMBL" id="CCO57458.1"/>
    </source>
</evidence>
<dbReference type="Proteomes" id="UP000016895">
    <property type="component" value="Chromosome 1"/>
</dbReference>
<protein>
    <submittedName>
        <fullName evidence="1">Uncharacterized protein</fullName>
    </submittedName>
</protein>
<reference evidence="1 2" key="1">
    <citation type="journal article" date="2013" name="ISME J.">
        <title>Comparative genomics of pathogenic lineages of Vibrio nigripulchritudo identifies virulence-associated traits.</title>
        <authorList>
            <person name="Goudenege D."/>
            <person name="Labreuche Y."/>
            <person name="Krin E."/>
            <person name="Ansquer D."/>
            <person name="Mangenot S."/>
            <person name="Calteau A."/>
            <person name="Medigue C."/>
            <person name="Mazel D."/>
            <person name="Polz M.F."/>
            <person name="Le Roux F."/>
        </authorList>
    </citation>
    <scope>NUCLEOTIDE SEQUENCE [LARGE SCALE GENOMIC DNA]</scope>
    <source>
        <strain evidence="2">SnF1</strain>
    </source>
</reference>
<evidence type="ECO:0000313" key="2">
    <source>
        <dbReference type="Proteomes" id="UP000016895"/>
    </source>
</evidence>
<sequence length="61" mass="7291">MKRPNLTFELHLSAEAVVKIDEKWVFLNGLVERLFTKIFQIKHICNNINFSYLFIILHIKC</sequence>
<dbReference type="AlphaFoldDB" id="U4KET2"/>
<proteinExistence type="predicted"/>
<dbReference type="EMBL" id="FO203526">
    <property type="protein sequence ID" value="CCO57458.1"/>
    <property type="molecule type" value="Genomic_DNA"/>
</dbReference>
<organism evidence="1 2">
    <name type="scientific">Vibrio nigripulchritudo</name>
    <dbReference type="NCBI Taxonomy" id="28173"/>
    <lineage>
        <taxon>Bacteria</taxon>
        <taxon>Pseudomonadati</taxon>
        <taxon>Pseudomonadota</taxon>
        <taxon>Gammaproteobacteria</taxon>
        <taxon>Vibrionales</taxon>
        <taxon>Vibrionaceae</taxon>
        <taxon>Vibrio</taxon>
    </lineage>
</organism>